<dbReference type="EMBL" id="CACTIH010003769">
    <property type="protein sequence ID" value="CAA2984550.1"/>
    <property type="molecule type" value="Genomic_DNA"/>
</dbReference>
<accession>A0A8S0RZP6</accession>
<dbReference type="AlphaFoldDB" id="A0A8S0RZP6"/>
<protein>
    <submittedName>
        <fullName evidence="1">Uncharacterized protein</fullName>
    </submittedName>
</protein>
<sequence>MRCTGYRSITAAVMSFTYSSIGIGISIDGLIRRAMTVDQYGGHHVGYDRKHEKKCHASYPSCPRNRLVCLRWASDASQTLPTHRAPKTAQNAWQCACVPNMAEKSCYLRVPKNLPTSLPWQGGILDMTCPTFTRNVNKCLKIRPSPYLVTDMTCRLSQKLPKNAWQIGCDPVMIRTCPGQGLHIVPRHALHIMPKNYREMPENQAASLLRPKHLPNMAYTPCPKNYLEMPGNHAASLLCPGHGLYTMSQKLPRNVRKDATRTLPEHGLHSLPRNCPKIPNKSSYDPALARTHPEHGLHTVF</sequence>
<reference evidence="1 2" key="1">
    <citation type="submission" date="2019-12" db="EMBL/GenBank/DDBJ databases">
        <authorList>
            <person name="Alioto T."/>
            <person name="Alioto T."/>
            <person name="Gomez Garrido J."/>
        </authorList>
    </citation>
    <scope>NUCLEOTIDE SEQUENCE [LARGE SCALE GENOMIC DNA]</scope>
</reference>
<evidence type="ECO:0000313" key="1">
    <source>
        <dbReference type="EMBL" id="CAA2984550.1"/>
    </source>
</evidence>
<dbReference type="Gramene" id="OE9A101985T1">
    <property type="protein sequence ID" value="OE9A101985C1"/>
    <property type="gene ID" value="OE9A101985"/>
</dbReference>
<keyword evidence="2" id="KW-1185">Reference proteome</keyword>
<gene>
    <name evidence="1" type="ORF">OLEA9_A101985</name>
</gene>
<proteinExistence type="predicted"/>
<dbReference type="Proteomes" id="UP000594638">
    <property type="component" value="Unassembled WGS sequence"/>
</dbReference>
<organism evidence="1 2">
    <name type="scientific">Olea europaea subsp. europaea</name>
    <dbReference type="NCBI Taxonomy" id="158383"/>
    <lineage>
        <taxon>Eukaryota</taxon>
        <taxon>Viridiplantae</taxon>
        <taxon>Streptophyta</taxon>
        <taxon>Embryophyta</taxon>
        <taxon>Tracheophyta</taxon>
        <taxon>Spermatophyta</taxon>
        <taxon>Magnoliopsida</taxon>
        <taxon>eudicotyledons</taxon>
        <taxon>Gunneridae</taxon>
        <taxon>Pentapetalae</taxon>
        <taxon>asterids</taxon>
        <taxon>lamiids</taxon>
        <taxon>Lamiales</taxon>
        <taxon>Oleaceae</taxon>
        <taxon>Oleeae</taxon>
        <taxon>Olea</taxon>
    </lineage>
</organism>
<evidence type="ECO:0000313" key="2">
    <source>
        <dbReference type="Proteomes" id="UP000594638"/>
    </source>
</evidence>
<name>A0A8S0RZP6_OLEEU</name>
<comment type="caution">
    <text evidence="1">The sequence shown here is derived from an EMBL/GenBank/DDBJ whole genome shotgun (WGS) entry which is preliminary data.</text>
</comment>